<evidence type="ECO:0000313" key="2">
    <source>
        <dbReference type="Proteomes" id="UP000092445"/>
    </source>
</evidence>
<accession>A0A1A9ZWN7</accession>
<protein>
    <submittedName>
        <fullName evidence="1">Uncharacterized protein</fullName>
    </submittedName>
</protein>
<name>A0A1A9ZWN7_GLOPL</name>
<dbReference type="Proteomes" id="UP000092445">
    <property type="component" value="Unassembled WGS sequence"/>
</dbReference>
<dbReference type="EnsemblMetazoa" id="GPAI027407-RA">
    <property type="protein sequence ID" value="GPAI027407-PA"/>
    <property type="gene ID" value="GPAI027407"/>
</dbReference>
<proteinExistence type="predicted"/>
<dbReference type="AlphaFoldDB" id="A0A1A9ZWN7"/>
<evidence type="ECO:0000313" key="1">
    <source>
        <dbReference type="EnsemblMetazoa" id="GPAI027407-PA"/>
    </source>
</evidence>
<dbReference type="VEuPathDB" id="VectorBase:GPAI027407"/>
<organism evidence="1 2">
    <name type="scientific">Glossina pallidipes</name>
    <name type="common">Tsetse fly</name>
    <dbReference type="NCBI Taxonomy" id="7398"/>
    <lineage>
        <taxon>Eukaryota</taxon>
        <taxon>Metazoa</taxon>
        <taxon>Ecdysozoa</taxon>
        <taxon>Arthropoda</taxon>
        <taxon>Hexapoda</taxon>
        <taxon>Insecta</taxon>
        <taxon>Pterygota</taxon>
        <taxon>Neoptera</taxon>
        <taxon>Endopterygota</taxon>
        <taxon>Diptera</taxon>
        <taxon>Brachycera</taxon>
        <taxon>Muscomorpha</taxon>
        <taxon>Hippoboscoidea</taxon>
        <taxon>Glossinidae</taxon>
        <taxon>Glossina</taxon>
    </lineage>
</organism>
<reference evidence="2" key="1">
    <citation type="submission" date="2014-03" db="EMBL/GenBank/DDBJ databases">
        <authorList>
            <person name="Aksoy S."/>
            <person name="Warren W."/>
            <person name="Wilson R.K."/>
        </authorList>
    </citation>
    <scope>NUCLEOTIDE SEQUENCE [LARGE SCALE GENOMIC DNA]</scope>
    <source>
        <strain evidence="2">IAEA</strain>
    </source>
</reference>
<reference evidence="1" key="2">
    <citation type="submission" date="2020-05" db="UniProtKB">
        <authorList>
            <consortium name="EnsemblMetazoa"/>
        </authorList>
    </citation>
    <scope>IDENTIFICATION</scope>
    <source>
        <strain evidence="1">IAEA</strain>
    </source>
</reference>
<keyword evidence="2" id="KW-1185">Reference proteome</keyword>
<sequence>MKLQIHFDHRKPLIIVSRYPIPISLEKISILVGLLLALCWSSSEDSIAKSYIRKTKATERLGGAPDLTKFVAVEETSTLALWSHSENRTHWRSFVDHNNNIQSVLLLAGFIRGNRCCNGSSCFYFSKGNWPKKKIKKFGFDIIFSSAISVKPKACNSTTQTQRDKLSKIREREYVEKINLRT</sequence>